<dbReference type="SUPFAM" id="SSF52091">
    <property type="entry name" value="SpoIIaa-like"/>
    <property type="match status" value="1"/>
</dbReference>
<dbReference type="Pfam" id="PF13581">
    <property type="entry name" value="HATPase_c_2"/>
    <property type="match status" value="1"/>
</dbReference>
<sequence>MSSDVRHRVDSAGPFPLVRLAGVLDAGSAPSVRSALLDVLAGQPEAIVVDVGELEVLDRDAVEVLRDLHRDTADWPAARLVLCNPGDPVVWQAAEWPLLADREKAFAQLGPPSVDHRVSIGMEPLVGAARRSRELINDACTRWGLEEVAGSACIVVTEMVNNVVQHAHTSMVVLLAPHDTSGLSVAVRDRSGTIPSYTGAPAPTSYGGRGMLLIDSVASRWGSLPLSDGKVVWALLSGSMTDPLRG</sequence>
<keyword evidence="1" id="KW-0723">Serine/threonine-protein kinase</keyword>
<dbReference type="PANTHER" id="PTHR35526:SF3">
    <property type="entry name" value="ANTI-SIGMA-F FACTOR RSBW"/>
    <property type="match status" value="1"/>
</dbReference>
<keyword evidence="1" id="KW-0418">Kinase</keyword>
<name>A0A919TAS7_9ACTN</name>
<dbReference type="CDD" id="cd07043">
    <property type="entry name" value="STAS_anti-anti-sigma_factors"/>
    <property type="match status" value="1"/>
</dbReference>
<keyword evidence="4" id="KW-1185">Reference proteome</keyword>
<dbReference type="PANTHER" id="PTHR35526">
    <property type="entry name" value="ANTI-SIGMA-F FACTOR RSBW-RELATED"/>
    <property type="match status" value="1"/>
</dbReference>
<gene>
    <name evidence="3" type="ORF">Ato02nite_043670</name>
</gene>
<dbReference type="InterPro" id="IPR050267">
    <property type="entry name" value="Anti-sigma-factor_SerPK"/>
</dbReference>
<reference evidence="3 4" key="1">
    <citation type="submission" date="2021-03" db="EMBL/GenBank/DDBJ databases">
        <title>Whole genome shotgun sequence of Actinoplanes toevensis NBRC 105298.</title>
        <authorList>
            <person name="Komaki H."/>
            <person name="Tamura T."/>
        </authorList>
    </citation>
    <scope>NUCLEOTIDE SEQUENCE [LARGE SCALE GENOMIC DNA]</scope>
    <source>
        <strain evidence="3 4">NBRC 105298</strain>
    </source>
</reference>
<organism evidence="3 4">
    <name type="scientific">Paractinoplanes toevensis</name>
    <dbReference type="NCBI Taxonomy" id="571911"/>
    <lineage>
        <taxon>Bacteria</taxon>
        <taxon>Bacillati</taxon>
        <taxon>Actinomycetota</taxon>
        <taxon>Actinomycetes</taxon>
        <taxon>Micromonosporales</taxon>
        <taxon>Micromonosporaceae</taxon>
        <taxon>Paractinoplanes</taxon>
    </lineage>
</organism>
<dbReference type="InterPro" id="IPR036513">
    <property type="entry name" value="STAS_dom_sf"/>
</dbReference>
<dbReference type="Gene3D" id="3.30.565.10">
    <property type="entry name" value="Histidine kinase-like ATPase, C-terminal domain"/>
    <property type="match status" value="1"/>
</dbReference>
<dbReference type="Gene3D" id="3.30.750.24">
    <property type="entry name" value="STAS domain"/>
    <property type="match status" value="1"/>
</dbReference>
<proteinExistence type="predicted"/>
<dbReference type="EMBL" id="BOQN01000058">
    <property type="protein sequence ID" value="GIM92574.1"/>
    <property type="molecule type" value="Genomic_DNA"/>
</dbReference>
<dbReference type="RefSeq" id="WP_246607295.1">
    <property type="nucleotide sequence ID" value="NZ_BOQN01000058.1"/>
</dbReference>
<keyword evidence="1" id="KW-0808">Transferase</keyword>
<dbReference type="AlphaFoldDB" id="A0A919TAS7"/>
<dbReference type="Pfam" id="PF01740">
    <property type="entry name" value="STAS"/>
    <property type="match status" value="1"/>
</dbReference>
<dbReference type="InterPro" id="IPR002645">
    <property type="entry name" value="STAS_dom"/>
</dbReference>
<evidence type="ECO:0000313" key="3">
    <source>
        <dbReference type="EMBL" id="GIM92574.1"/>
    </source>
</evidence>
<dbReference type="CDD" id="cd16936">
    <property type="entry name" value="HATPase_RsbW-like"/>
    <property type="match status" value="1"/>
</dbReference>
<evidence type="ECO:0000259" key="2">
    <source>
        <dbReference type="PROSITE" id="PS50801"/>
    </source>
</evidence>
<dbReference type="GO" id="GO:0004674">
    <property type="term" value="F:protein serine/threonine kinase activity"/>
    <property type="evidence" value="ECO:0007669"/>
    <property type="project" value="UniProtKB-KW"/>
</dbReference>
<evidence type="ECO:0000313" key="4">
    <source>
        <dbReference type="Proteomes" id="UP000677082"/>
    </source>
</evidence>
<comment type="caution">
    <text evidence="3">The sequence shown here is derived from an EMBL/GenBank/DDBJ whole genome shotgun (WGS) entry which is preliminary data.</text>
</comment>
<protein>
    <submittedName>
        <fullName evidence="3">Sulfate transporter</fullName>
    </submittedName>
</protein>
<dbReference type="InterPro" id="IPR003594">
    <property type="entry name" value="HATPase_dom"/>
</dbReference>
<dbReference type="Proteomes" id="UP000677082">
    <property type="component" value="Unassembled WGS sequence"/>
</dbReference>
<accession>A0A919TAS7</accession>
<evidence type="ECO:0000256" key="1">
    <source>
        <dbReference type="ARBA" id="ARBA00022527"/>
    </source>
</evidence>
<dbReference type="InterPro" id="IPR036890">
    <property type="entry name" value="HATPase_C_sf"/>
</dbReference>
<dbReference type="PROSITE" id="PS50801">
    <property type="entry name" value="STAS"/>
    <property type="match status" value="1"/>
</dbReference>
<feature type="domain" description="STAS" evidence="2">
    <location>
        <begin position="17"/>
        <end position="89"/>
    </location>
</feature>